<dbReference type="PANTHER" id="PTHR11109:SF7">
    <property type="entry name" value="GTP CYCLOHYDROLASE 1"/>
    <property type="match status" value="1"/>
</dbReference>
<dbReference type="GO" id="GO:0046654">
    <property type="term" value="P:tetrahydrofolate biosynthetic process"/>
    <property type="evidence" value="ECO:0007669"/>
    <property type="project" value="UniProtKB-UniRule"/>
</dbReference>
<dbReference type="PROSITE" id="PS00860">
    <property type="entry name" value="GTP_CYCLOHYDROL_1_2"/>
    <property type="match status" value="1"/>
</dbReference>
<dbReference type="InterPro" id="IPR018234">
    <property type="entry name" value="GTP_CycHdrlase_I_CS"/>
</dbReference>
<dbReference type="NCBIfam" id="TIGR00063">
    <property type="entry name" value="folE"/>
    <property type="match status" value="1"/>
</dbReference>
<comment type="caution">
    <text evidence="8">The sequence shown here is derived from an EMBL/GenBank/DDBJ whole genome shotgun (WGS) entry which is preliminary data.</text>
</comment>
<evidence type="ECO:0000313" key="8">
    <source>
        <dbReference type="EMBL" id="RFM23969.1"/>
    </source>
</evidence>
<feature type="binding site" evidence="6">
    <location>
        <position position="111"/>
    </location>
    <ligand>
        <name>Zn(2+)</name>
        <dbReference type="ChEBI" id="CHEBI:29105"/>
    </ligand>
</feature>
<dbReference type="AlphaFoldDB" id="A0A395LZL2"/>
<dbReference type="HAMAP" id="MF_00223">
    <property type="entry name" value="FolE"/>
    <property type="match status" value="1"/>
</dbReference>
<organism evidence="8 9">
    <name type="scientific">Candidatus Thermochlorobacter aerophilus</name>
    <dbReference type="NCBI Taxonomy" id="1868324"/>
    <lineage>
        <taxon>Bacteria</taxon>
        <taxon>Pseudomonadati</taxon>
        <taxon>Chlorobiota</taxon>
        <taxon>Chlorobiia</taxon>
        <taxon>Chlorobiales</taxon>
        <taxon>Candidatus Thermochlorobacteriaceae</taxon>
        <taxon>Candidatus Thermochlorobacter</taxon>
    </lineage>
</organism>
<name>A0A395LZL2_9BACT</name>
<comment type="similarity">
    <text evidence="3 6">Belongs to the GTP cyclohydrolase I family.</text>
</comment>
<reference evidence="8 9" key="1">
    <citation type="journal article" date="2011" name="ISME J.">
        <title>Community ecology of hot spring cyanobacterial mats: predominant populations and their functional potential.</title>
        <authorList>
            <person name="Klatt C.G."/>
            <person name="Wood J.M."/>
            <person name="Rusch D.B."/>
            <person name="Bateson M.M."/>
            <person name="Hamamura N."/>
            <person name="Heidelberg J.F."/>
            <person name="Grossman A.R."/>
            <person name="Bhaya D."/>
            <person name="Cohan F.M."/>
            <person name="Kuhl M."/>
            <person name="Bryant D.A."/>
            <person name="Ward D.M."/>
        </authorList>
    </citation>
    <scope>NUCLEOTIDE SEQUENCE [LARGE SCALE GENOMIC DNA]</scope>
    <source>
        <strain evidence="8">OS</strain>
    </source>
</reference>
<protein>
    <recommendedName>
        <fullName evidence="6">GTP cyclohydrolase 1</fullName>
        <ecNumber evidence="6">3.5.4.16</ecNumber>
    </recommendedName>
    <alternativeName>
        <fullName evidence="6">GTP cyclohydrolase I</fullName>
        <shortName evidence="6">GTP-CH-I</shortName>
    </alternativeName>
</protein>
<dbReference type="Pfam" id="PF01227">
    <property type="entry name" value="GTP_cyclohydroI"/>
    <property type="match status" value="1"/>
</dbReference>
<dbReference type="GO" id="GO:0006729">
    <property type="term" value="P:tetrahydrobiopterin biosynthetic process"/>
    <property type="evidence" value="ECO:0007669"/>
    <property type="project" value="TreeGrafter"/>
</dbReference>
<evidence type="ECO:0000313" key="9">
    <source>
        <dbReference type="Proteomes" id="UP000266389"/>
    </source>
</evidence>
<dbReference type="GO" id="GO:0005737">
    <property type="term" value="C:cytoplasm"/>
    <property type="evidence" value="ECO:0007669"/>
    <property type="project" value="TreeGrafter"/>
</dbReference>
<dbReference type="SUPFAM" id="SSF55620">
    <property type="entry name" value="Tetrahydrobiopterin biosynthesis enzymes-like"/>
    <property type="match status" value="1"/>
</dbReference>
<dbReference type="Gene3D" id="1.10.286.10">
    <property type="match status" value="1"/>
</dbReference>
<evidence type="ECO:0000256" key="6">
    <source>
        <dbReference type="HAMAP-Rule" id="MF_00223"/>
    </source>
</evidence>
<feature type="domain" description="GTP cyclohydrolase I" evidence="7">
    <location>
        <begin position="38"/>
        <end position="215"/>
    </location>
</feature>
<keyword evidence="6" id="KW-0862">Zinc</keyword>
<dbReference type="FunFam" id="3.30.1130.10:FF:000001">
    <property type="entry name" value="GTP cyclohydrolase 1"/>
    <property type="match status" value="1"/>
</dbReference>
<dbReference type="Proteomes" id="UP000266389">
    <property type="component" value="Unassembled WGS sequence"/>
</dbReference>
<dbReference type="NCBIfam" id="NF006826">
    <property type="entry name" value="PRK09347.1-3"/>
    <property type="match status" value="1"/>
</dbReference>
<evidence type="ECO:0000256" key="2">
    <source>
        <dbReference type="ARBA" id="ARBA00005080"/>
    </source>
</evidence>
<dbReference type="Gene3D" id="3.30.1130.10">
    <property type="match status" value="1"/>
</dbReference>
<dbReference type="UniPathway" id="UPA00848">
    <property type="reaction ID" value="UER00151"/>
</dbReference>
<dbReference type="InterPro" id="IPR020602">
    <property type="entry name" value="GTP_CycHdrlase_I_dom"/>
</dbReference>
<keyword evidence="6" id="KW-0479">Metal-binding</keyword>
<dbReference type="EMBL" id="PHFL01000049">
    <property type="protein sequence ID" value="RFM23969.1"/>
    <property type="molecule type" value="Genomic_DNA"/>
</dbReference>
<dbReference type="InterPro" id="IPR043133">
    <property type="entry name" value="GTP-CH-I_C/QueF"/>
</dbReference>
<dbReference type="GO" id="GO:0008270">
    <property type="term" value="F:zinc ion binding"/>
    <property type="evidence" value="ECO:0007669"/>
    <property type="project" value="UniProtKB-UniRule"/>
</dbReference>
<evidence type="ECO:0000259" key="7">
    <source>
        <dbReference type="Pfam" id="PF01227"/>
    </source>
</evidence>
<accession>A0A395LZL2</accession>
<comment type="catalytic activity">
    <reaction evidence="1 6">
        <text>GTP + H2O = 7,8-dihydroneopterin 3'-triphosphate + formate + H(+)</text>
        <dbReference type="Rhea" id="RHEA:17473"/>
        <dbReference type="ChEBI" id="CHEBI:15377"/>
        <dbReference type="ChEBI" id="CHEBI:15378"/>
        <dbReference type="ChEBI" id="CHEBI:15740"/>
        <dbReference type="ChEBI" id="CHEBI:37565"/>
        <dbReference type="ChEBI" id="CHEBI:58462"/>
        <dbReference type="EC" id="3.5.4.16"/>
    </reaction>
</comment>
<comment type="pathway">
    <text evidence="2 6">Cofactor biosynthesis; 7,8-dihydroneopterin triphosphate biosynthesis; 7,8-dihydroneopterin triphosphate from GTP: step 1/1.</text>
</comment>
<keyword evidence="4 6" id="KW-0554">One-carbon metabolism</keyword>
<evidence type="ECO:0000256" key="1">
    <source>
        <dbReference type="ARBA" id="ARBA00001052"/>
    </source>
</evidence>
<dbReference type="PROSITE" id="PS00859">
    <property type="entry name" value="GTP_CYCLOHYDROL_1_1"/>
    <property type="match status" value="1"/>
</dbReference>
<dbReference type="InterPro" id="IPR001474">
    <property type="entry name" value="GTP_CycHdrlase_I"/>
</dbReference>
<proteinExistence type="inferred from homology"/>
<dbReference type="PANTHER" id="PTHR11109">
    <property type="entry name" value="GTP CYCLOHYDROLASE I"/>
    <property type="match status" value="1"/>
</dbReference>
<sequence>MMQGKSQNEKRMIASLQGDEEDFYPNAASDEAQVLARIAENVKENLRLLGENPEREGLLRTPERVAKALMYLTSGYRCDPREILLSAVFHEKYDEMVLVKDIEVFSMCEHHMLPFFGKAHVAYIPNGKIVGLSKIPRVVDVYARRLQVQERMTQEIRDIIEEVLEPKGVAVVIEAKHLCMIMRGVEKQNSITTTSAMSGEFLKNSATRSEFMRLIKSFN</sequence>
<dbReference type="GO" id="GO:0006730">
    <property type="term" value="P:one-carbon metabolic process"/>
    <property type="evidence" value="ECO:0007669"/>
    <property type="project" value="UniProtKB-UniRule"/>
</dbReference>
<dbReference type="GO" id="GO:0005525">
    <property type="term" value="F:GTP binding"/>
    <property type="evidence" value="ECO:0007669"/>
    <property type="project" value="UniProtKB-KW"/>
</dbReference>
<evidence type="ECO:0000256" key="5">
    <source>
        <dbReference type="ARBA" id="ARBA00022801"/>
    </source>
</evidence>
<dbReference type="NCBIfam" id="NF006825">
    <property type="entry name" value="PRK09347.1-2"/>
    <property type="match status" value="1"/>
</dbReference>
<keyword evidence="6" id="KW-0342">GTP-binding</keyword>
<dbReference type="InterPro" id="IPR043134">
    <property type="entry name" value="GTP-CH-I_N"/>
</dbReference>
<comment type="subunit">
    <text evidence="6">Homopolymer.</text>
</comment>
<feature type="binding site" evidence="6">
    <location>
        <position position="179"/>
    </location>
    <ligand>
        <name>Zn(2+)</name>
        <dbReference type="ChEBI" id="CHEBI:29105"/>
    </ligand>
</feature>
<dbReference type="GO" id="GO:0003934">
    <property type="term" value="F:GTP cyclohydrolase I activity"/>
    <property type="evidence" value="ECO:0007669"/>
    <property type="project" value="UniProtKB-UniRule"/>
</dbReference>
<keyword evidence="5 6" id="KW-0378">Hydrolase</keyword>
<dbReference type="EC" id="3.5.4.16" evidence="6"/>
<feature type="binding site" evidence="6">
    <location>
        <position position="108"/>
    </location>
    <ligand>
        <name>Zn(2+)</name>
        <dbReference type="ChEBI" id="CHEBI:29105"/>
    </ligand>
</feature>
<evidence type="ECO:0000256" key="4">
    <source>
        <dbReference type="ARBA" id="ARBA00022563"/>
    </source>
</evidence>
<gene>
    <name evidence="6 8" type="primary">folE</name>
    <name evidence="8" type="ORF">D0433_07660</name>
</gene>
<keyword evidence="6" id="KW-0547">Nucleotide-binding</keyword>
<evidence type="ECO:0000256" key="3">
    <source>
        <dbReference type="ARBA" id="ARBA00008085"/>
    </source>
</evidence>